<dbReference type="InterPro" id="IPR015943">
    <property type="entry name" value="WD40/YVTN_repeat-like_dom_sf"/>
</dbReference>
<evidence type="ECO:0000256" key="3">
    <source>
        <dbReference type="ARBA" id="ARBA00022574"/>
    </source>
</evidence>
<dbReference type="GO" id="GO:0051013">
    <property type="term" value="P:microtubule severing"/>
    <property type="evidence" value="ECO:0007669"/>
    <property type="project" value="UniProtKB-UniRule"/>
</dbReference>
<dbReference type="PANTHER" id="PTHR19845:SF17">
    <property type="entry name" value="KATANIN P80 WD40 REPEAT-CONTAINING SUBUNIT B1 HOMOLOG"/>
    <property type="match status" value="1"/>
</dbReference>
<keyword evidence="3 8" id="KW-0853">WD repeat</keyword>
<dbReference type="GO" id="GO:0008352">
    <property type="term" value="C:katanin complex"/>
    <property type="evidence" value="ECO:0007669"/>
    <property type="project" value="InterPro"/>
</dbReference>
<dbReference type="PROSITE" id="PS50294">
    <property type="entry name" value="WD_REPEATS_REGION"/>
    <property type="match status" value="4"/>
</dbReference>
<dbReference type="GO" id="GO:0007019">
    <property type="term" value="P:microtubule depolymerization"/>
    <property type="evidence" value="ECO:0007669"/>
    <property type="project" value="TreeGrafter"/>
</dbReference>
<evidence type="ECO:0000256" key="5">
    <source>
        <dbReference type="ARBA" id="ARBA00022737"/>
    </source>
</evidence>
<dbReference type="PRINTS" id="PR00320">
    <property type="entry name" value="GPROTEINBRPT"/>
</dbReference>
<dbReference type="FunFam" id="2.130.10.10:FF:000462">
    <property type="entry name" value="Katanin p80 WD40 repeat-containing subunit B1"/>
    <property type="match status" value="1"/>
</dbReference>
<dbReference type="InterPro" id="IPR026962">
    <property type="entry name" value="KTNB1"/>
</dbReference>
<evidence type="ECO:0000256" key="7">
    <source>
        <dbReference type="HAMAP-Rule" id="MF_03022"/>
    </source>
</evidence>
<protein>
    <recommendedName>
        <fullName evidence="7">Katanin p80 WD40 repeat-containing subunit B1 homolog</fullName>
    </recommendedName>
</protein>
<feature type="region of interest" description="Disordered" evidence="9">
    <location>
        <begin position="384"/>
        <end position="412"/>
    </location>
</feature>
<keyword evidence="4 7" id="KW-0493">Microtubule</keyword>
<organism evidence="11 12">
    <name type="scientific">Dioscorea zingiberensis</name>
    <dbReference type="NCBI Taxonomy" id="325984"/>
    <lineage>
        <taxon>Eukaryota</taxon>
        <taxon>Viridiplantae</taxon>
        <taxon>Streptophyta</taxon>
        <taxon>Embryophyta</taxon>
        <taxon>Tracheophyta</taxon>
        <taxon>Spermatophyta</taxon>
        <taxon>Magnoliopsida</taxon>
        <taxon>Liliopsida</taxon>
        <taxon>Dioscoreales</taxon>
        <taxon>Dioscoreaceae</taxon>
        <taxon>Dioscorea</taxon>
    </lineage>
</organism>
<proteinExistence type="inferred from homology"/>
<evidence type="ECO:0000256" key="2">
    <source>
        <dbReference type="ARBA" id="ARBA00022490"/>
    </source>
</evidence>
<comment type="function">
    <text evidence="7">May participate in a complex which severs microtubules in an ATP-dependent manner. Microtubule severing may promote rapid reorganization of cellular microtubule arrays.</text>
</comment>
<dbReference type="InterPro" id="IPR020472">
    <property type="entry name" value="WD40_PAC1"/>
</dbReference>
<comment type="similarity">
    <text evidence="7">Belongs to the WD repeat KATNB1 family.</text>
</comment>
<evidence type="ECO:0000256" key="6">
    <source>
        <dbReference type="ARBA" id="ARBA00023212"/>
    </source>
</evidence>
<evidence type="ECO:0000256" key="4">
    <source>
        <dbReference type="ARBA" id="ARBA00022701"/>
    </source>
</evidence>
<dbReference type="AlphaFoldDB" id="A0A9D5H7H4"/>
<sequence length="844" mass="92889">MAKRGHKLQEFVAHASDVNCLSIGKKSCRVFITGGEDRKVNLWAFGKTTPLMSLSGNTSPVESATFDSTEVLVLAGSSNGTIKLWDLEEAKMVRTVNGHRSSCTSVGFHPFGEFFASGSLDTDLKIWDIRKKGCIHTYKGHTRGIRTIRFTPDGRWVVTGGEDNVVKLWDLTAGKLLHEFKFHNGQIRCIDFHPQEFLLATGAADRTVKFWDLETFELMGSAGSESSGIRSMIFHPDGRTLFCGLDEALKVFSWEPIICHDAVEMEWSTLADLCIYEGKLLGCSYHQSCVGVWIADISVIRPYAVGNMHEVDNLIEPIYGHGKNHSVEPLGNSIKPSSTMITEHMQCESKAEELLKRSFTTSNQYGEWTPGAVDSMFASNKAPISSAEHKRNRASVSLRNDPPKNYAKSSSRVSTMNSAIFTVRKTTERSLSPSTIRLGSSSRNISLISATSRASGSLPLKKGSSMGMRTVTSSQVKFAPVSTPVIVPRDGLGQNAAGKETTTTKISHLTESCTPIHLQKSLHLVGDDKIESIVSESMNGVNNSLEGIDANLLSRSMVNSVSAEADAVNHTRNISVNFERAMTLDPTLELKDDKYAETFCSSNETSSVQYVRGVAVQLGKTRSLVESWEKRERLNSSSPTSVYSISDPVSKVESSPLLQKGQDVTCARDMRAVDDDLIPGILLQNHDFLINVTKSRLTKLQVVRHFWEQNGVKGAITAVVKLPDHSVQVDVISILMDKTGLFTLDLFTCLLPMLAGLLNSKTERHITVSLEMLSELVKVFGPVINSTLSASLAKVDLQAEQRLECCRRCLNQLEKIKQILPFLIRRGGLLAKHAHVLNLALQEL</sequence>
<dbReference type="EMBL" id="JAGGNH010000008">
    <property type="protein sequence ID" value="KAJ0966002.1"/>
    <property type="molecule type" value="Genomic_DNA"/>
</dbReference>
<comment type="subcellular location">
    <subcellularLocation>
        <location evidence="1 7">Cytoplasm</location>
        <location evidence="1 7">Cytoskeleton</location>
    </subcellularLocation>
</comment>
<dbReference type="SMART" id="SM00320">
    <property type="entry name" value="WD40"/>
    <property type="match status" value="6"/>
</dbReference>
<evidence type="ECO:0000256" key="1">
    <source>
        <dbReference type="ARBA" id="ARBA00004245"/>
    </source>
</evidence>
<evidence type="ECO:0000313" key="12">
    <source>
        <dbReference type="Proteomes" id="UP001085076"/>
    </source>
</evidence>
<dbReference type="HAMAP" id="MF_03022">
    <property type="entry name" value="Katanin_p80_B1"/>
    <property type="match status" value="1"/>
</dbReference>
<feature type="domain" description="Katanin p80 subunit C-terminal" evidence="10">
    <location>
        <begin position="684"/>
        <end position="841"/>
    </location>
</feature>
<evidence type="ECO:0000256" key="9">
    <source>
        <dbReference type="SAM" id="MobiDB-lite"/>
    </source>
</evidence>
<comment type="caution">
    <text evidence="11">The sequence shown here is derived from an EMBL/GenBank/DDBJ whole genome shotgun (WGS) entry which is preliminary data.</text>
</comment>
<dbReference type="InterPro" id="IPR028021">
    <property type="entry name" value="Katanin_C-terminal"/>
</dbReference>
<reference evidence="11" key="2">
    <citation type="journal article" date="2022" name="Hortic Res">
        <title>The genome of Dioscorea zingiberensis sheds light on the biosynthesis, origin and evolution of the medicinally important diosgenin saponins.</title>
        <authorList>
            <person name="Li Y."/>
            <person name="Tan C."/>
            <person name="Li Z."/>
            <person name="Guo J."/>
            <person name="Li S."/>
            <person name="Chen X."/>
            <person name="Wang C."/>
            <person name="Dai X."/>
            <person name="Yang H."/>
            <person name="Song W."/>
            <person name="Hou L."/>
            <person name="Xu J."/>
            <person name="Tong Z."/>
            <person name="Xu A."/>
            <person name="Yuan X."/>
            <person name="Wang W."/>
            <person name="Yang Q."/>
            <person name="Chen L."/>
            <person name="Sun Z."/>
            <person name="Wang K."/>
            <person name="Pan B."/>
            <person name="Chen J."/>
            <person name="Bao Y."/>
            <person name="Liu F."/>
            <person name="Qi X."/>
            <person name="Gang D.R."/>
            <person name="Wen J."/>
            <person name="Li J."/>
        </authorList>
    </citation>
    <scope>NUCLEOTIDE SEQUENCE</scope>
    <source>
        <strain evidence="11">Dzin_1.0</strain>
    </source>
</reference>
<dbReference type="Pfam" id="PF13925">
    <property type="entry name" value="Katanin_con80"/>
    <property type="match status" value="1"/>
</dbReference>
<dbReference type="OrthoDB" id="538223at2759"/>
<dbReference type="PROSITE" id="PS00678">
    <property type="entry name" value="WD_REPEATS_1"/>
    <property type="match status" value="3"/>
</dbReference>
<evidence type="ECO:0000256" key="8">
    <source>
        <dbReference type="PROSITE-ProRule" id="PRU00221"/>
    </source>
</evidence>
<dbReference type="InterPro" id="IPR019775">
    <property type="entry name" value="WD40_repeat_CS"/>
</dbReference>
<dbReference type="SUPFAM" id="SSF50978">
    <property type="entry name" value="WD40 repeat-like"/>
    <property type="match status" value="1"/>
</dbReference>
<dbReference type="GO" id="GO:0005874">
    <property type="term" value="C:microtubule"/>
    <property type="evidence" value="ECO:0007669"/>
    <property type="project" value="UniProtKB-KW"/>
</dbReference>
<accession>A0A9D5H7H4</accession>
<dbReference type="InterPro" id="IPR036322">
    <property type="entry name" value="WD40_repeat_dom_sf"/>
</dbReference>
<dbReference type="InterPro" id="IPR001680">
    <property type="entry name" value="WD40_rpt"/>
</dbReference>
<dbReference type="Proteomes" id="UP001085076">
    <property type="component" value="Miscellaneous, Linkage group lg08"/>
</dbReference>
<dbReference type="GO" id="GO:0008017">
    <property type="term" value="F:microtubule binding"/>
    <property type="evidence" value="ECO:0007669"/>
    <property type="project" value="UniProtKB-UniRule"/>
</dbReference>
<dbReference type="FunFam" id="2.130.10.10:FF:000626">
    <property type="entry name" value="Katanin p80 WD40 repeat-containing subunit B1 homolog"/>
    <property type="match status" value="1"/>
</dbReference>
<feature type="repeat" description="WD" evidence="8">
    <location>
        <begin position="54"/>
        <end position="95"/>
    </location>
</feature>
<keyword evidence="2 7" id="KW-0963">Cytoplasm</keyword>
<dbReference type="GO" id="GO:0005737">
    <property type="term" value="C:cytoplasm"/>
    <property type="evidence" value="ECO:0007669"/>
    <property type="project" value="UniProtKB-UniRule"/>
</dbReference>
<feature type="repeat" description="WD" evidence="8">
    <location>
        <begin position="180"/>
        <end position="221"/>
    </location>
</feature>
<gene>
    <name evidence="11" type="ORF">J5N97_027140</name>
</gene>
<dbReference type="PROSITE" id="PS50082">
    <property type="entry name" value="WD_REPEATS_2"/>
    <property type="match status" value="5"/>
</dbReference>
<evidence type="ECO:0000259" key="10">
    <source>
        <dbReference type="Pfam" id="PF13925"/>
    </source>
</evidence>
<reference evidence="11" key="1">
    <citation type="submission" date="2021-03" db="EMBL/GenBank/DDBJ databases">
        <authorList>
            <person name="Li Z."/>
            <person name="Yang C."/>
        </authorList>
    </citation>
    <scope>NUCLEOTIDE SEQUENCE</scope>
    <source>
        <strain evidence="11">Dzin_1.0</strain>
        <tissue evidence="11">Leaf</tissue>
    </source>
</reference>
<feature type="repeat" description="WD" evidence="8">
    <location>
        <begin position="11"/>
        <end position="53"/>
    </location>
</feature>
<keyword evidence="12" id="KW-1185">Reference proteome</keyword>
<keyword evidence="6 7" id="KW-0206">Cytoskeleton</keyword>
<dbReference type="PANTHER" id="PTHR19845">
    <property type="entry name" value="KATANIN P80 SUBUNIT"/>
    <property type="match status" value="1"/>
</dbReference>
<evidence type="ECO:0000313" key="11">
    <source>
        <dbReference type="EMBL" id="KAJ0966002.1"/>
    </source>
</evidence>
<dbReference type="CDD" id="cd00200">
    <property type="entry name" value="WD40"/>
    <property type="match status" value="1"/>
</dbReference>
<dbReference type="Pfam" id="PF00400">
    <property type="entry name" value="WD40"/>
    <property type="match status" value="6"/>
</dbReference>
<keyword evidence="5" id="KW-0677">Repeat</keyword>
<feature type="repeat" description="WD" evidence="8">
    <location>
        <begin position="138"/>
        <end position="179"/>
    </location>
</feature>
<name>A0A9D5H7H4_9LILI</name>
<feature type="repeat" description="WD" evidence="8">
    <location>
        <begin position="96"/>
        <end position="137"/>
    </location>
</feature>
<dbReference type="Gene3D" id="2.130.10.10">
    <property type="entry name" value="YVTN repeat-like/Quinoprotein amine dehydrogenase"/>
    <property type="match status" value="2"/>
</dbReference>